<dbReference type="EMBL" id="FWXI01000004">
    <property type="protein sequence ID" value="SMC50505.1"/>
    <property type="molecule type" value="Genomic_DNA"/>
</dbReference>
<name>A0A1W1ZPM8_9FIRM</name>
<dbReference type="STRING" id="112901.SAMN04488500_104106"/>
<keyword evidence="2" id="KW-1185">Reference proteome</keyword>
<accession>A0A1W1ZPM8</accession>
<evidence type="ECO:0000313" key="1">
    <source>
        <dbReference type="EMBL" id="SMC50505.1"/>
    </source>
</evidence>
<dbReference type="AlphaFoldDB" id="A0A1W1ZPM8"/>
<gene>
    <name evidence="1" type="ORF">SAMN04488500_104106</name>
</gene>
<dbReference type="RefSeq" id="WP_084574767.1">
    <property type="nucleotide sequence ID" value="NZ_CP155572.1"/>
</dbReference>
<proteinExistence type="predicted"/>
<evidence type="ECO:0000313" key="2">
    <source>
        <dbReference type="Proteomes" id="UP000192738"/>
    </source>
</evidence>
<sequence>MPKLEYRMLNESEGYPILYYYDSMDRTEIAIRLACDYFVKDGVTYEKTSGAIEAGCYVIYVKKAEEQDNSLPQLPNPSGKLRLELRQYVQNSSYFPEVAVFELKDNLDALLYLQSDFLYWLGQEWQKTSAEIDEDRKVYIFYATTVC</sequence>
<reference evidence="1 2" key="1">
    <citation type="submission" date="2017-04" db="EMBL/GenBank/DDBJ databases">
        <authorList>
            <person name="Afonso C.L."/>
            <person name="Miller P.J."/>
            <person name="Scott M.A."/>
            <person name="Spackman E."/>
            <person name="Goraichik I."/>
            <person name="Dimitrov K.M."/>
            <person name="Suarez D.L."/>
            <person name="Swayne D.E."/>
        </authorList>
    </citation>
    <scope>NUCLEOTIDE SEQUENCE [LARGE SCALE GENOMIC DNA]</scope>
    <source>
        <strain evidence="1 2">DSM 5090</strain>
    </source>
</reference>
<organism evidence="1 2">
    <name type="scientific">Sporomusa malonica</name>
    <dbReference type="NCBI Taxonomy" id="112901"/>
    <lineage>
        <taxon>Bacteria</taxon>
        <taxon>Bacillati</taxon>
        <taxon>Bacillota</taxon>
        <taxon>Negativicutes</taxon>
        <taxon>Selenomonadales</taxon>
        <taxon>Sporomusaceae</taxon>
        <taxon>Sporomusa</taxon>
    </lineage>
</organism>
<protein>
    <submittedName>
        <fullName evidence="1">Uncharacterized protein</fullName>
    </submittedName>
</protein>
<dbReference type="Proteomes" id="UP000192738">
    <property type="component" value="Unassembled WGS sequence"/>
</dbReference>